<keyword evidence="5" id="KW-1185">Reference proteome</keyword>
<feature type="domain" description="Peptidase M56" evidence="3">
    <location>
        <begin position="89"/>
        <end position="252"/>
    </location>
</feature>
<organism evidence="4 5">
    <name type="scientific">Anseongella ginsenosidimutans</name>
    <dbReference type="NCBI Taxonomy" id="496056"/>
    <lineage>
        <taxon>Bacteria</taxon>
        <taxon>Pseudomonadati</taxon>
        <taxon>Bacteroidota</taxon>
        <taxon>Sphingobacteriia</taxon>
        <taxon>Sphingobacteriales</taxon>
        <taxon>Sphingobacteriaceae</taxon>
        <taxon>Anseongella</taxon>
    </lineage>
</organism>
<dbReference type="InterPro" id="IPR052173">
    <property type="entry name" value="Beta-lactam_resp_regulator"/>
</dbReference>
<dbReference type="Proteomes" id="UP000295807">
    <property type="component" value="Unassembled WGS sequence"/>
</dbReference>
<evidence type="ECO:0000256" key="1">
    <source>
        <dbReference type="PROSITE-ProRule" id="PRU01360"/>
    </source>
</evidence>
<dbReference type="InterPro" id="IPR039426">
    <property type="entry name" value="TonB-dep_rcpt-like"/>
</dbReference>
<dbReference type="Gene3D" id="2.170.130.10">
    <property type="entry name" value="TonB-dependent receptor, plug domain"/>
    <property type="match status" value="2"/>
</dbReference>
<dbReference type="InterPro" id="IPR037066">
    <property type="entry name" value="Plug_dom_sf"/>
</dbReference>
<feature type="transmembrane region" description="Helical" evidence="2">
    <location>
        <begin position="263"/>
        <end position="282"/>
    </location>
</feature>
<keyword evidence="1 2" id="KW-0472">Membrane</keyword>
<dbReference type="PROSITE" id="PS52016">
    <property type="entry name" value="TONB_DEPENDENT_REC_3"/>
    <property type="match status" value="1"/>
</dbReference>
<gene>
    <name evidence="4" type="ORF">EDD80_104189</name>
</gene>
<protein>
    <submittedName>
        <fullName evidence="4">TonB-dependent SusC/RagA subfamily outer membrane receptor</fullName>
    </submittedName>
</protein>
<comment type="caution">
    <text evidence="4">The sequence shown here is derived from an EMBL/GenBank/DDBJ whole genome shotgun (WGS) entry which is preliminary data.</text>
</comment>
<feature type="transmembrane region" description="Helical" evidence="2">
    <location>
        <begin position="34"/>
        <end position="52"/>
    </location>
</feature>
<dbReference type="PANTHER" id="PTHR34978">
    <property type="entry name" value="POSSIBLE SENSOR-TRANSDUCER PROTEIN BLAR"/>
    <property type="match status" value="1"/>
</dbReference>
<evidence type="ECO:0000256" key="2">
    <source>
        <dbReference type="SAM" id="Phobius"/>
    </source>
</evidence>
<dbReference type="InterPro" id="IPR008756">
    <property type="entry name" value="Peptidase_M56"/>
</dbReference>
<dbReference type="SUPFAM" id="SSF56935">
    <property type="entry name" value="Porins"/>
    <property type="match status" value="2"/>
</dbReference>
<dbReference type="AlphaFoldDB" id="A0A4V2UTV5"/>
<keyword evidence="1" id="KW-1134">Transmembrane beta strand</keyword>
<dbReference type="Pfam" id="PF05569">
    <property type="entry name" value="Peptidase_M56"/>
    <property type="match status" value="1"/>
</dbReference>
<keyword evidence="1" id="KW-0813">Transport</keyword>
<feature type="transmembrane region" description="Helical" evidence="2">
    <location>
        <begin position="6"/>
        <end position="22"/>
    </location>
</feature>
<keyword evidence="4" id="KW-0675">Receptor</keyword>
<proteinExistence type="inferred from homology"/>
<evidence type="ECO:0000313" key="5">
    <source>
        <dbReference type="Proteomes" id="UP000295807"/>
    </source>
</evidence>
<dbReference type="OrthoDB" id="649093at2"/>
<sequence>MTPLFLYLLKVNIALALFYLAYRYGLRKLTFYTLNRFYLLFAIGFSSVYPLIDLSGLISPRQAAAGDIIYYLPDLRNMAAKSPLEIWNVLSFIFWSGVVIMAARFLAQCVSLARLHLASKRQALESHPIRMVKEKINPFSFFRNIYLNPLLHSREELASIVKHEQVHVKEWHTADILAGEVNRIFYWFNPGAWLLMTAIRENLEFMTDQRVLRSGVDAKSYQYSLVKASNIPYASALANNFNFSHLKIRITMMDKKPSSELHLVKYLVLVPFVAASALAFNISKAELKEPLIEVVKFNEPLFLHPGDTLPEKELTHSVSGELNDGNFPPPPPVVKEVKIYPADTAKKKESEKNIPPPPVVKQVRFEAKKDTIDDTARDKERKDVIINCCTTKAGQKAPLFIIDGVPSKAGIEEMDPNTIASITVLKDAKATGMFGKKAENGVILIVTKGNAVQTITADMTPSDSVESVEIESAAGVQVLPAGDNGNILYLVDGEAAAAETVQKIPAEEILRVDVLKDKSATDKYGERGEHGVIEITTKK</sequence>
<comment type="subcellular location">
    <subcellularLocation>
        <location evidence="1">Cell outer membrane</location>
        <topology evidence="1">Multi-pass membrane protein</topology>
    </subcellularLocation>
</comment>
<accession>A0A4V2UTV5</accession>
<reference evidence="4 5" key="1">
    <citation type="submission" date="2019-03" db="EMBL/GenBank/DDBJ databases">
        <title>Genomic Encyclopedia of Type Strains, Phase IV (KMG-IV): sequencing the most valuable type-strain genomes for metagenomic binning, comparative biology and taxonomic classification.</title>
        <authorList>
            <person name="Goeker M."/>
        </authorList>
    </citation>
    <scope>NUCLEOTIDE SEQUENCE [LARGE SCALE GENOMIC DNA]</scope>
    <source>
        <strain evidence="4 5">DSM 21100</strain>
    </source>
</reference>
<dbReference type="PANTHER" id="PTHR34978:SF3">
    <property type="entry name" value="SLR0241 PROTEIN"/>
    <property type="match status" value="1"/>
</dbReference>
<keyword evidence="2" id="KW-1133">Transmembrane helix</keyword>
<keyword evidence="1 2" id="KW-0812">Transmembrane</keyword>
<keyword evidence="1" id="KW-0998">Cell outer membrane</keyword>
<evidence type="ECO:0000259" key="3">
    <source>
        <dbReference type="Pfam" id="PF05569"/>
    </source>
</evidence>
<feature type="transmembrane region" description="Helical" evidence="2">
    <location>
        <begin position="86"/>
        <end position="107"/>
    </location>
</feature>
<comment type="similarity">
    <text evidence="1">Belongs to the TonB-dependent receptor family.</text>
</comment>
<dbReference type="GO" id="GO:0009279">
    <property type="term" value="C:cell outer membrane"/>
    <property type="evidence" value="ECO:0007669"/>
    <property type="project" value="UniProtKB-SubCell"/>
</dbReference>
<dbReference type="RefSeq" id="WP_132128920.1">
    <property type="nucleotide sequence ID" value="NZ_CP042432.1"/>
</dbReference>
<name>A0A4V2UTV5_9SPHI</name>
<evidence type="ECO:0000313" key="4">
    <source>
        <dbReference type="EMBL" id="TCS87838.1"/>
    </source>
</evidence>
<dbReference type="CDD" id="cd07341">
    <property type="entry name" value="M56_BlaR1_MecR1_like"/>
    <property type="match status" value="1"/>
</dbReference>
<dbReference type="EMBL" id="SMAD01000004">
    <property type="protein sequence ID" value="TCS87838.1"/>
    <property type="molecule type" value="Genomic_DNA"/>
</dbReference>